<feature type="compositionally biased region" description="Basic and acidic residues" evidence="1">
    <location>
        <begin position="54"/>
        <end position="67"/>
    </location>
</feature>
<protein>
    <submittedName>
        <fullName evidence="2">Uncharacterized protein</fullName>
    </submittedName>
</protein>
<dbReference type="Gramene" id="ORUFI11G15390.1">
    <property type="protein sequence ID" value="ORUFI11G15390.1"/>
    <property type="gene ID" value="ORUFI11G15390"/>
</dbReference>
<proteinExistence type="predicted"/>
<evidence type="ECO:0000313" key="3">
    <source>
        <dbReference type="Proteomes" id="UP000008022"/>
    </source>
</evidence>
<accession>A0A0E0R8R6</accession>
<name>A0A0E0R8R6_ORYRU</name>
<dbReference type="AlphaFoldDB" id="A0A0E0R8R6"/>
<organism evidence="2 3">
    <name type="scientific">Oryza rufipogon</name>
    <name type="common">Brownbeard rice</name>
    <name type="synonym">Asian wild rice</name>
    <dbReference type="NCBI Taxonomy" id="4529"/>
    <lineage>
        <taxon>Eukaryota</taxon>
        <taxon>Viridiplantae</taxon>
        <taxon>Streptophyta</taxon>
        <taxon>Embryophyta</taxon>
        <taxon>Tracheophyta</taxon>
        <taxon>Spermatophyta</taxon>
        <taxon>Magnoliopsida</taxon>
        <taxon>Liliopsida</taxon>
        <taxon>Poales</taxon>
        <taxon>Poaceae</taxon>
        <taxon>BOP clade</taxon>
        <taxon>Oryzoideae</taxon>
        <taxon>Oryzeae</taxon>
        <taxon>Oryzinae</taxon>
        <taxon>Oryza</taxon>
    </lineage>
</organism>
<sequence>MIFSPGEGRGVEEEILAWGALPQAPVPTQQVPFTGAWAKRSWGARLPAEGRALSQRDDADGKVDGRR</sequence>
<feature type="region of interest" description="Disordered" evidence="1">
    <location>
        <begin position="47"/>
        <end position="67"/>
    </location>
</feature>
<reference evidence="3" key="1">
    <citation type="submission" date="2013-06" db="EMBL/GenBank/DDBJ databases">
        <authorList>
            <person name="Zhao Q."/>
        </authorList>
    </citation>
    <scope>NUCLEOTIDE SEQUENCE</scope>
    <source>
        <strain evidence="3">cv. W1943</strain>
    </source>
</reference>
<keyword evidence="3" id="KW-1185">Reference proteome</keyword>
<evidence type="ECO:0000256" key="1">
    <source>
        <dbReference type="SAM" id="MobiDB-lite"/>
    </source>
</evidence>
<dbReference type="EnsemblPlants" id="ORUFI11G15390.1">
    <property type="protein sequence ID" value="ORUFI11G15390.1"/>
    <property type="gene ID" value="ORUFI11G15390"/>
</dbReference>
<evidence type="ECO:0000313" key="2">
    <source>
        <dbReference type="EnsemblPlants" id="ORUFI11G15390.1"/>
    </source>
</evidence>
<dbReference type="Proteomes" id="UP000008022">
    <property type="component" value="Unassembled WGS sequence"/>
</dbReference>
<dbReference type="HOGENOM" id="CLU_2816919_0_0_1"/>
<reference evidence="2" key="2">
    <citation type="submission" date="2015-06" db="UniProtKB">
        <authorList>
            <consortium name="EnsemblPlants"/>
        </authorList>
    </citation>
    <scope>IDENTIFICATION</scope>
</reference>